<keyword evidence="2" id="KW-1133">Transmembrane helix</keyword>
<evidence type="ECO:0000256" key="2">
    <source>
        <dbReference type="SAM" id="Phobius"/>
    </source>
</evidence>
<reference evidence="3 4" key="1">
    <citation type="submission" date="2020-08" db="EMBL/GenBank/DDBJ databases">
        <title>Genomic Encyclopedia of Type Strains, Phase IV (KMG-IV): sequencing the most valuable type-strain genomes for metagenomic binning, comparative biology and taxonomic classification.</title>
        <authorList>
            <person name="Goeker M."/>
        </authorList>
    </citation>
    <scope>NUCLEOTIDE SEQUENCE [LARGE SCALE GENOMIC DNA]</scope>
    <source>
        <strain evidence="3 4">DSM 25966</strain>
    </source>
</reference>
<comment type="caution">
    <text evidence="3">The sequence shown here is derived from an EMBL/GenBank/DDBJ whole genome shotgun (WGS) entry which is preliminary data.</text>
</comment>
<keyword evidence="2" id="KW-0812">Transmembrane</keyword>
<dbReference type="RefSeq" id="WP_183399116.1">
    <property type="nucleotide sequence ID" value="NZ_JACIDS010000003.1"/>
</dbReference>
<evidence type="ECO:0000313" key="3">
    <source>
        <dbReference type="EMBL" id="MBB3931482.1"/>
    </source>
</evidence>
<keyword evidence="2" id="KW-0472">Membrane</keyword>
<dbReference type="AlphaFoldDB" id="A0A840APC7"/>
<proteinExistence type="predicted"/>
<gene>
    <name evidence="3" type="ORF">GGR25_002532</name>
</gene>
<dbReference type="EMBL" id="JACIDS010000003">
    <property type="protein sequence ID" value="MBB3931482.1"/>
    <property type="molecule type" value="Genomic_DNA"/>
</dbReference>
<keyword evidence="4" id="KW-1185">Reference proteome</keyword>
<feature type="region of interest" description="Disordered" evidence="1">
    <location>
        <begin position="61"/>
        <end position="87"/>
    </location>
</feature>
<accession>A0A840APC7</accession>
<name>A0A840APC7_9HYPH</name>
<evidence type="ECO:0000313" key="4">
    <source>
        <dbReference type="Proteomes" id="UP000553963"/>
    </source>
</evidence>
<dbReference type="Proteomes" id="UP000553963">
    <property type="component" value="Unassembled WGS sequence"/>
</dbReference>
<sequence length="87" mass="9440">MPDDYSAPLGLDRDRRAMRWRIWPIALALSLGLVGFVVGWAIVFHDPDGGQPVLRQQLPTVPAVLPAPPPPAEPADDPSGQVIIRDP</sequence>
<feature type="transmembrane region" description="Helical" evidence="2">
    <location>
        <begin position="22"/>
        <end position="43"/>
    </location>
</feature>
<protein>
    <submittedName>
        <fullName evidence="3">Uncharacterized protein</fullName>
    </submittedName>
</protein>
<evidence type="ECO:0000256" key="1">
    <source>
        <dbReference type="SAM" id="MobiDB-lite"/>
    </source>
</evidence>
<organism evidence="3 4">
    <name type="scientific">Kaistia hirudinis</name>
    <dbReference type="NCBI Taxonomy" id="1293440"/>
    <lineage>
        <taxon>Bacteria</taxon>
        <taxon>Pseudomonadati</taxon>
        <taxon>Pseudomonadota</taxon>
        <taxon>Alphaproteobacteria</taxon>
        <taxon>Hyphomicrobiales</taxon>
        <taxon>Kaistiaceae</taxon>
        <taxon>Kaistia</taxon>
    </lineage>
</organism>